<keyword evidence="7" id="KW-1185">Reference proteome</keyword>
<keyword evidence="3 4" id="KW-0413">Isomerase</keyword>
<dbReference type="CDD" id="cd09020">
    <property type="entry name" value="D-hex-6-P-epi_like"/>
    <property type="match status" value="1"/>
</dbReference>
<dbReference type="GO" id="GO:0047938">
    <property type="term" value="F:glucose-6-phosphate 1-epimerase activity"/>
    <property type="evidence" value="ECO:0007669"/>
    <property type="project" value="UniProtKB-UniRule"/>
</dbReference>
<dbReference type="Proteomes" id="UP000235116">
    <property type="component" value="Chromosome"/>
</dbReference>
<dbReference type="KEGG" id="kak:Kalk_04985"/>
<proteinExistence type="inferred from homology"/>
<evidence type="ECO:0000256" key="5">
    <source>
        <dbReference type="PIRSR" id="PIRSR016020-1"/>
    </source>
</evidence>
<feature type="active site" evidence="5">
    <location>
        <position position="180"/>
    </location>
</feature>
<organism evidence="6 7">
    <name type="scientific">Ketobacter alkanivorans</name>
    <dbReference type="NCBI Taxonomy" id="1917421"/>
    <lineage>
        <taxon>Bacteria</taxon>
        <taxon>Pseudomonadati</taxon>
        <taxon>Pseudomonadota</taxon>
        <taxon>Gammaproteobacteria</taxon>
        <taxon>Pseudomonadales</taxon>
        <taxon>Ketobacteraceae</taxon>
        <taxon>Ketobacter</taxon>
    </lineage>
</organism>
<dbReference type="PANTHER" id="PTHR11122:SF13">
    <property type="entry name" value="GLUCOSE-6-PHOSPHATE 1-EPIMERASE"/>
    <property type="match status" value="1"/>
</dbReference>
<dbReference type="SUPFAM" id="SSF74650">
    <property type="entry name" value="Galactose mutarotase-like"/>
    <property type="match status" value="1"/>
</dbReference>
<evidence type="ECO:0000313" key="7">
    <source>
        <dbReference type="Proteomes" id="UP000235116"/>
    </source>
</evidence>
<gene>
    <name evidence="6" type="ORF">Kalk_04985</name>
</gene>
<dbReference type="EMBL" id="CP022684">
    <property type="protein sequence ID" value="AUM11813.1"/>
    <property type="molecule type" value="Genomic_DNA"/>
</dbReference>
<comment type="catalytic activity">
    <reaction evidence="1">
        <text>alpha-D-glucose 6-phosphate = beta-D-glucose 6-phosphate</text>
        <dbReference type="Rhea" id="RHEA:16249"/>
        <dbReference type="ChEBI" id="CHEBI:58225"/>
        <dbReference type="ChEBI" id="CHEBI:58247"/>
        <dbReference type="EC" id="5.1.3.15"/>
    </reaction>
</comment>
<dbReference type="GO" id="GO:0030246">
    <property type="term" value="F:carbohydrate binding"/>
    <property type="evidence" value="ECO:0007669"/>
    <property type="project" value="UniProtKB-UniRule"/>
</dbReference>
<evidence type="ECO:0000256" key="3">
    <source>
        <dbReference type="ARBA" id="ARBA00023235"/>
    </source>
</evidence>
<dbReference type="GO" id="GO:0005975">
    <property type="term" value="P:carbohydrate metabolic process"/>
    <property type="evidence" value="ECO:0007669"/>
    <property type="project" value="InterPro"/>
</dbReference>
<name>A0A2K9LHS2_9GAMM</name>
<comment type="similarity">
    <text evidence="2 4">Belongs to the glucose-6-phosphate 1-epimerase family.</text>
</comment>
<dbReference type="InterPro" id="IPR008183">
    <property type="entry name" value="Aldose_1/G6P_1-epimerase"/>
</dbReference>
<dbReference type="EC" id="5.1.3.15" evidence="4"/>
<evidence type="ECO:0000256" key="2">
    <source>
        <dbReference type="ARBA" id="ARBA00005866"/>
    </source>
</evidence>
<accession>A0A2K9LHS2</accession>
<protein>
    <recommendedName>
        <fullName evidence="4">Putative glucose-6-phosphate 1-epimerase</fullName>
        <ecNumber evidence="4">5.1.3.15</ecNumber>
    </recommendedName>
</protein>
<feature type="active site" evidence="5">
    <location>
        <position position="283"/>
    </location>
</feature>
<evidence type="ECO:0000256" key="1">
    <source>
        <dbReference type="ARBA" id="ARBA00001096"/>
    </source>
</evidence>
<dbReference type="AlphaFoldDB" id="A0A2K9LHS2"/>
<evidence type="ECO:0000256" key="4">
    <source>
        <dbReference type="PIRNR" id="PIRNR016020"/>
    </source>
</evidence>
<dbReference type="PIRSF" id="PIRSF016020">
    <property type="entry name" value="PHexose_mutarotase"/>
    <property type="match status" value="1"/>
</dbReference>
<sequence>MIDWPQSLNLCRPLMHQPYVSLRQIDELVCLQIDHPKARALVALQGAQLLEYTPAGAQPVIWLSEQAEFKRGQSIRGGIPICWPWFGDARKNPETVQAMLPEGNLPAHGWVRSKPWLLDRISSDDNGVHLKLCFPETQWPAPFPQGVELSVEMSIGEELNIALLTENKSDQTLNISQALHSYFAVSDVIHASINNLIHVPFIDTLNDWNENIDQAPICISGETDRIYKNTPEMICIVDSKWNREIQIYSKDSQSAVVWNPWIEKAKRLSQFESSAYKQMLCVETANVLNNCKELPPGSGWVLQTNIANHSTPPIANC</sequence>
<dbReference type="InterPro" id="IPR025532">
    <property type="entry name" value="G6P_1-epimerase"/>
</dbReference>
<reference evidence="7" key="1">
    <citation type="submission" date="2017-08" db="EMBL/GenBank/DDBJ databases">
        <title>Direct submision.</title>
        <authorList>
            <person name="Kim S.-J."/>
            <person name="Rhee S.-K."/>
        </authorList>
    </citation>
    <scope>NUCLEOTIDE SEQUENCE [LARGE SCALE GENOMIC DNA]</scope>
    <source>
        <strain evidence="7">GI5</strain>
    </source>
</reference>
<dbReference type="PANTHER" id="PTHR11122">
    <property type="entry name" value="APOSPORY-ASSOCIATED PROTEIN C-RELATED"/>
    <property type="match status" value="1"/>
</dbReference>
<dbReference type="InterPro" id="IPR014718">
    <property type="entry name" value="GH-type_carb-bd"/>
</dbReference>
<dbReference type="Gene3D" id="2.70.98.10">
    <property type="match status" value="1"/>
</dbReference>
<evidence type="ECO:0000313" key="6">
    <source>
        <dbReference type="EMBL" id="AUM11813.1"/>
    </source>
</evidence>
<dbReference type="InterPro" id="IPR011013">
    <property type="entry name" value="Gal_mutarotase_sf_dom"/>
</dbReference>
<dbReference type="Pfam" id="PF01263">
    <property type="entry name" value="Aldose_epim"/>
    <property type="match status" value="1"/>
</dbReference>